<dbReference type="RefSeq" id="WP_247380353.1">
    <property type="nucleotide sequence ID" value="NZ_JALLGV010000008.1"/>
</dbReference>
<sequence>MPTERRRPTRDKYREAQFFLQRLERADDGHVRNVRSQTDKDEFRYYCSAFASAVDEIHTHVERVDEDHPAFEEWAADRPLRDLHQFFAQRANDVIDVRPADRQEPDSGPRGTTGLTVESTVGQYCLGDDGVPDTLAMEYGSGRDEGGLSVTDLAEAYLDHVDAWLAELDAETNDTDAPDEG</sequence>
<reference evidence="1 2" key="1">
    <citation type="journal article" date="2019" name="Int. J. Syst. Evol. Microbiol.">
        <title>The Global Catalogue of Microorganisms (GCM) 10K type strain sequencing project: providing services to taxonomists for standard genome sequencing and annotation.</title>
        <authorList>
            <consortium name="The Broad Institute Genomics Platform"/>
            <consortium name="The Broad Institute Genome Sequencing Center for Infectious Disease"/>
            <person name="Wu L."/>
            <person name="Ma J."/>
        </authorList>
    </citation>
    <scope>NUCLEOTIDE SEQUENCE [LARGE SCALE GENOMIC DNA]</scope>
    <source>
        <strain evidence="1 2">CGMCC 1.12125</strain>
    </source>
</reference>
<accession>A0ABD6CCH2</accession>
<name>A0ABD6CCH2_9EURY</name>
<dbReference type="EMBL" id="JBHUDJ010000006">
    <property type="protein sequence ID" value="MFD1587953.1"/>
    <property type="molecule type" value="Genomic_DNA"/>
</dbReference>
<gene>
    <name evidence="1" type="ORF">ACFR9U_13280</name>
</gene>
<keyword evidence="2" id="KW-1185">Reference proteome</keyword>
<dbReference type="AlphaFoldDB" id="A0ABD6CCH2"/>
<comment type="caution">
    <text evidence="1">The sequence shown here is derived from an EMBL/GenBank/DDBJ whole genome shotgun (WGS) entry which is preliminary data.</text>
</comment>
<organism evidence="1 2">
    <name type="scientific">Halorientalis brevis</name>
    <dbReference type="NCBI Taxonomy" id="1126241"/>
    <lineage>
        <taxon>Archaea</taxon>
        <taxon>Methanobacteriati</taxon>
        <taxon>Methanobacteriota</taxon>
        <taxon>Stenosarchaea group</taxon>
        <taxon>Halobacteria</taxon>
        <taxon>Halobacteriales</taxon>
        <taxon>Haloarculaceae</taxon>
        <taxon>Halorientalis</taxon>
    </lineage>
</organism>
<evidence type="ECO:0000313" key="1">
    <source>
        <dbReference type="EMBL" id="MFD1587953.1"/>
    </source>
</evidence>
<proteinExistence type="predicted"/>
<protein>
    <submittedName>
        <fullName evidence="1">Uncharacterized protein</fullName>
    </submittedName>
</protein>
<dbReference type="Proteomes" id="UP001597119">
    <property type="component" value="Unassembled WGS sequence"/>
</dbReference>
<evidence type="ECO:0000313" key="2">
    <source>
        <dbReference type="Proteomes" id="UP001597119"/>
    </source>
</evidence>